<evidence type="ECO:0000256" key="7">
    <source>
        <dbReference type="ARBA" id="ARBA00023027"/>
    </source>
</evidence>
<dbReference type="GO" id="GO:0016651">
    <property type="term" value="F:oxidoreductase activity, acting on NAD(P)H"/>
    <property type="evidence" value="ECO:0007669"/>
    <property type="project" value="InterPro"/>
</dbReference>
<evidence type="ECO:0000256" key="6">
    <source>
        <dbReference type="ARBA" id="ARBA00023002"/>
    </source>
</evidence>
<dbReference type="NCBIfam" id="TIGR02296">
    <property type="entry name" value="HpaC"/>
    <property type="match status" value="1"/>
</dbReference>
<evidence type="ECO:0000256" key="4">
    <source>
        <dbReference type="ARBA" id="ARBA00022630"/>
    </source>
</evidence>
<keyword evidence="10" id="KW-1185">Reference proteome</keyword>
<dbReference type="SMART" id="SM00903">
    <property type="entry name" value="Flavin_Reduct"/>
    <property type="match status" value="1"/>
</dbReference>
<sequence>MSNAQRVASTEVDPVRQQFRQAMAHLGAAVNVITTAGPHGRCGITASAVCSVTDAPPTLLVCLNRSSAMHAVFNGNRNVCINVIPASLEGVARHFAGMTGLSMEERFKLPVWDEGIDGVPVLRGALASLQGTIVEAKEVGSHSVMFVETTEIRVRNDGDSLIYFDRYFHRVPRAWKAQ</sequence>
<reference evidence="10" key="1">
    <citation type="submission" date="2016-10" db="EMBL/GenBank/DDBJ databases">
        <authorList>
            <person name="Varghese N."/>
        </authorList>
    </citation>
    <scope>NUCLEOTIDE SEQUENCE [LARGE SCALE GENOMIC DNA]</scope>
    <source>
        <strain evidence="10">GAS106B</strain>
    </source>
</reference>
<dbReference type="UniPathway" id="UPA00208">
    <property type="reaction ID" value="UER00416"/>
</dbReference>
<dbReference type="GO" id="GO:0004497">
    <property type="term" value="F:monooxygenase activity"/>
    <property type="evidence" value="ECO:0007669"/>
    <property type="project" value="UniProtKB-KW"/>
</dbReference>
<dbReference type="SUPFAM" id="SSF50475">
    <property type="entry name" value="FMN-binding split barrel"/>
    <property type="match status" value="1"/>
</dbReference>
<dbReference type="Pfam" id="PF01613">
    <property type="entry name" value="Flavin_Reduct"/>
    <property type="match status" value="1"/>
</dbReference>
<dbReference type="InterPro" id="IPR011982">
    <property type="entry name" value="HPA_mOase_red"/>
</dbReference>
<dbReference type="AlphaFoldDB" id="A0A1H1JMN6"/>
<evidence type="ECO:0000313" key="10">
    <source>
        <dbReference type="Proteomes" id="UP000183487"/>
    </source>
</evidence>
<feature type="domain" description="Flavin reductase like" evidence="8">
    <location>
        <begin position="23"/>
        <end position="170"/>
    </location>
</feature>
<evidence type="ECO:0000313" key="9">
    <source>
        <dbReference type="EMBL" id="SDR50935.1"/>
    </source>
</evidence>
<keyword evidence="7" id="KW-0520">NAD</keyword>
<dbReference type="PANTHER" id="PTHR30466:SF1">
    <property type="entry name" value="FMN REDUCTASE (NADH) RUTF"/>
    <property type="match status" value="1"/>
</dbReference>
<dbReference type="OrthoDB" id="8525727at2"/>
<dbReference type="InterPro" id="IPR012349">
    <property type="entry name" value="Split_barrel_FMN-bd"/>
</dbReference>
<dbReference type="InterPro" id="IPR002563">
    <property type="entry name" value="Flavin_Rdtase-like_dom"/>
</dbReference>
<organism evidence="9 10">
    <name type="scientific">Paraburkholderia fungorum</name>
    <dbReference type="NCBI Taxonomy" id="134537"/>
    <lineage>
        <taxon>Bacteria</taxon>
        <taxon>Pseudomonadati</taxon>
        <taxon>Pseudomonadota</taxon>
        <taxon>Betaproteobacteria</taxon>
        <taxon>Burkholderiales</taxon>
        <taxon>Burkholderiaceae</taxon>
        <taxon>Paraburkholderia</taxon>
    </lineage>
</organism>
<dbReference type="GO" id="GO:0051287">
    <property type="term" value="F:NAD binding"/>
    <property type="evidence" value="ECO:0007669"/>
    <property type="project" value="InterPro"/>
</dbReference>
<dbReference type="Gene3D" id="2.30.110.10">
    <property type="entry name" value="Electron Transport, Fmn-binding Protein, Chain A"/>
    <property type="match status" value="1"/>
</dbReference>
<proteinExistence type="inferred from homology"/>
<dbReference type="RefSeq" id="WP_074772096.1">
    <property type="nucleotide sequence ID" value="NZ_FNKP01000003.1"/>
</dbReference>
<keyword evidence="9" id="KW-0503">Monooxygenase</keyword>
<evidence type="ECO:0000256" key="1">
    <source>
        <dbReference type="ARBA" id="ARBA00005112"/>
    </source>
</evidence>
<evidence type="ECO:0000256" key="3">
    <source>
        <dbReference type="ARBA" id="ARBA00015398"/>
    </source>
</evidence>
<dbReference type="PANTHER" id="PTHR30466">
    <property type="entry name" value="FLAVIN REDUCTASE"/>
    <property type="match status" value="1"/>
</dbReference>
<evidence type="ECO:0000256" key="5">
    <source>
        <dbReference type="ARBA" id="ARBA00022797"/>
    </source>
</evidence>
<evidence type="ECO:0000256" key="2">
    <source>
        <dbReference type="ARBA" id="ARBA00006032"/>
    </source>
</evidence>
<dbReference type="GO" id="GO:0010181">
    <property type="term" value="F:FMN binding"/>
    <property type="evidence" value="ECO:0007669"/>
    <property type="project" value="InterPro"/>
</dbReference>
<keyword evidence="6" id="KW-0560">Oxidoreductase</keyword>
<accession>A0A1H1JMN6</accession>
<comment type="similarity">
    <text evidence="2">Belongs to the non-flavoprotein flavin reductase family. HpaC subfamily.</text>
</comment>
<dbReference type="GO" id="GO:0006208">
    <property type="term" value="P:pyrimidine nucleobase catabolic process"/>
    <property type="evidence" value="ECO:0007669"/>
    <property type="project" value="TreeGrafter"/>
</dbReference>
<dbReference type="Proteomes" id="UP000183487">
    <property type="component" value="Unassembled WGS sequence"/>
</dbReference>
<keyword evidence="4" id="KW-0285">Flavoprotein</keyword>
<dbReference type="GO" id="GO:0042537">
    <property type="term" value="P:benzene-containing compound metabolic process"/>
    <property type="evidence" value="ECO:0007669"/>
    <property type="project" value="InterPro"/>
</dbReference>
<dbReference type="InterPro" id="IPR050268">
    <property type="entry name" value="NADH-dep_flavin_reductase"/>
</dbReference>
<comment type="pathway">
    <text evidence="1">Aromatic compound metabolism; 4-hydroxyphenylacetate degradation; pyruvate and succinate semialdehyde from 4-hydroxyphenylacetate: step 1/7.</text>
</comment>
<dbReference type="EMBL" id="FNKP01000003">
    <property type="protein sequence ID" value="SDR50935.1"/>
    <property type="molecule type" value="Genomic_DNA"/>
</dbReference>
<gene>
    <name evidence="9" type="ORF">SAMN05443245_6796</name>
</gene>
<dbReference type="GO" id="GO:0042602">
    <property type="term" value="F:riboflavin reductase (NADPH) activity"/>
    <property type="evidence" value="ECO:0007669"/>
    <property type="project" value="TreeGrafter"/>
</dbReference>
<evidence type="ECO:0000259" key="8">
    <source>
        <dbReference type="SMART" id="SM00903"/>
    </source>
</evidence>
<keyword evidence="5" id="KW-0058">Aromatic hydrocarbons catabolism</keyword>
<name>A0A1H1JMN6_9BURK</name>
<protein>
    <recommendedName>
        <fullName evidence="3">4-hydroxyphenylacetate 3-monooxygenase reductase component</fullName>
    </recommendedName>
</protein>